<dbReference type="PANTHER" id="PTHR43280">
    <property type="entry name" value="ARAC-FAMILY TRANSCRIPTIONAL REGULATOR"/>
    <property type="match status" value="1"/>
</dbReference>
<dbReference type="InterPro" id="IPR009057">
    <property type="entry name" value="Homeodomain-like_sf"/>
</dbReference>
<dbReference type="GO" id="GO:0003700">
    <property type="term" value="F:DNA-binding transcription factor activity"/>
    <property type="evidence" value="ECO:0007669"/>
    <property type="project" value="InterPro"/>
</dbReference>
<feature type="transmembrane region" description="Helical" evidence="4">
    <location>
        <begin position="32"/>
        <end position="52"/>
    </location>
</feature>
<proteinExistence type="predicted"/>
<comment type="caution">
    <text evidence="6">The sequence shown here is derived from an EMBL/GenBank/DDBJ whole genome shotgun (WGS) entry which is preliminary data.</text>
</comment>
<evidence type="ECO:0000256" key="1">
    <source>
        <dbReference type="ARBA" id="ARBA00023015"/>
    </source>
</evidence>
<feature type="transmembrane region" description="Helical" evidence="4">
    <location>
        <begin position="6"/>
        <end position="25"/>
    </location>
</feature>
<dbReference type="Proteomes" id="UP000218172">
    <property type="component" value="Unassembled WGS sequence"/>
</dbReference>
<dbReference type="Gene3D" id="1.10.10.60">
    <property type="entry name" value="Homeodomain-like"/>
    <property type="match status" value="2"/>
</dbReference>
<dbReference type="PANTHER" id="PTHR43280:SF29">
    <property type="entry name" value="ARAC-FAMILY TRANSCRIPTIONAL REGULATOR"/>
    <property type="match status" value="1"/>
</dbReference>
<sequence>MPIFLQYLYAIGTFQGFLLSALLLFTANVSYASRVLGIWCAFLAIGLLSALGLQGGGFAAYALLLATTGFLPASYGALIYLYCRHSVLDDGFQPKDLLHFLPLAICYLLNLDLLFSPDLLGQSYTQGNDPLSFRYTLAVSLMFGQAFVYMGYTATFLWRYQRRVQHNYASFNAGIFDWLWIVQGFNLIIWSIKFGSNIANISIYFTVAGDLLIVVLIYSIGMAQWRNPQLFKIAVPTEGDCVAQDNLEDSAEDLKLAGALDEKTRASMLAVVVEHMKSEQIFLDNDLSLGGLSQAVGISTHHLSEVLNQKEGQNFYNFVNNFRIEFVCERLKADNDIKLLDLGLISGFSSKSTFNSVFKKHTGLTPSQYRQQNK</sequence>
<protein>
    <submittedName>
        <fullName evidence="6">AraC family transcriptional regulator</fullName>
    </submittedName>
</protein>
<evidence type="ECO:0000256" key="4">
    <source>
        <dbReference type="SAM" id="Phobius"/>
    </source>
</evidence>
<keyword evidence="2" id="KW-0238">DNA-binding</keyword>
<evidence type="ECO:0000256" key="2">
    <source>
        <dbReference type="ARBA" id="ARBA00023125"/>
    </source>
</evidence>
<keyword evidence="3" id="KW-0804">Transcription</keyword>
<dbReference type="Pfam" id="PF12833">
    <property type="entry name" value="HTH_18"/>
    <property type="match status" value="1"/>
</dbReference>
<dbReference type="InterPro" id="IPR018060">
    <property type="entry name" value="HTH_AraC"/>
</dbReference>
<dbReference type="AlphaFoldDB" id="A0A2A4MKH7"/>
<dbReference type="PROSITE" id="PS00041">
    <property type="entry name" value="HTH_ARAC_FAMILY_1"/>
    <property type="match status" value="1"/>
</dbReference>
<keyword evidence="1" id="KW-0805">Transcription regulation</keyword>
<keyword evidence="4" id="KW-0472">Membrane</keyword>
<feature type="transmembrane region" description="Helical" evidence="4">
    <location>
        <begin position="198"/>
        <end position="220"/>
    </location>
</feature>
<dbReference type="InterPro" id="IPR018062">
    <property type="entry name" value="HTH_AraC-typ_CS"/>
</dbReference>
<feature type="transmembrane region" description="Helical" evidence="4">
    <location>
        <begin position="58"/>
        <end position="82"/>
    </location>
</feature>
<feature type="transmembrane region" description="Helical" evidence="4">
    <location>
        <begin position="135"/>
        <end position="158"/>
    </location>
</feature>
<keyword evidence="4" id="KW-0812">Transmembrane</keyword>
<keyword evidence="4" id="KW-1133">Transmembrane helix</keyword>
<name>A0A2A4MKH7_9GAMM</name>
<evidence type="ECO:0000313" key="6">
    <source>
        <dbReference type="EMBL" id="PCH60739.1"/>
    </source>
</evidence>
<dbReference type="SUPFAM" id="SSF46689">
    <property type="entry name" value="Homeodomain-like"/>
    <property type="match status" value="1"/>
</dbReference>
<dbReference type="PROSITE" id="PS01124">
    <property type="entry name" value="HTH_ARAC_FAMILY_2"/>
    <property type="match status" value="1"/>
</dbReference>
<evidence type="ECO:0000313" key="7">
    <source>
        <dbReference type="Proteomes" id="UP000218172"/>
    </source>
</evidence>
<dbReference type="PRINTS" id="PR00032">
    <property type="entry name" value="HTHARAC"/>
</dbReference>
<feature type="transmembrane region" description="Helical" evidence="4">
    <location>
        <begin position="170"/>
        <end position="192"/>
    </location>
</feature>
<accession>A0A2A4MKH7</accession>
<feature type="transmembrane region" description="Helical" evidence="4">
    <location>
        <begin position="97"/>
        <end position="115"/>
    </location>
</feature>
<evidence type="ECO:0000256" key="3">
    <source>
        <dbReference type="ARBA" id="ARBA00023163"/>
    </source>
</evidence>
<feature type="domain" description="HTH araC/xylS-type" evidence="5">
    <location>
        <begin position="266"/>
        <end position="372"/>
    </location>
</feature>
<reference evidence="7" key="1">
    <citation type="submission" date="2017-08" db="EMBL/GenBank/DDBJ databases">
        <title>A dynamic microbial community with high functional redundancy inhabits the cold, oxic subseafloor aquifer.</title>
        <authorList>
            <person name="Tully B.J."/>
            <person name="Wheat C.G."/>
            <person name="Glazer B.T."/>
            <person name="Huber J.A."/>
        </authorList>
    </citation>
    <scope>NUCLEOTIDE SEQUENCE [LARGE SCALE GENOMIC DNA]</scope>
</reference>
<evidence type="ECO:0000259" key="5">
    <source>
        <dbReference type="PROSITE" id="PS01124"/>
    </source>
</evidence>
<dbReference type="EMBL" id="NVQR01000082">
    <property type="protein sequence ID" value="PCH60739.1"/>
    <property type="molecule type" value="Genomic_DNA"/>
</dbReference>
<organism evidence="6 7">
    <name type="scientific">SAR86 cluster bacterium</name>
    <dbReference type="NCBI Taxonomy" id="2030880"/>
    <lineage>
        <taxon>Bacteria</taxon>
        <taxon>Pseudomonadati</taxon>
        <taxon>Pseudomonadota</taxon>
        <taxon>Gammaproteobacteria</taxon>
        <taxon>SAR86 cluster</taxon>
    </lineage>
</organism>
<dbReference type="SMART" id="SM00342">
    <property type="entry name" value="HTH_ARAC"/>
    <property type="match status" value="1"/>
</dbReference>
<gene>
    <name evidence="6" type="ORF">COC19_05505</name>
</gene>
<dbReference type="InterPro" id="IPR020449">
    <property type="entry name" value="Tscrpt_reg_AraC-type_HTH"/>
</dbReference>
<dbReference type="GO" id="GO:0043565">
    <property type="term" value="F:sequence-specific DNA binding"/>
    <property type="evidence" value="ECO:0007669"/>
    <property type="project" value="InterPro"/>
</dbReference>